<sequence>EDSNDPILNLCNNLIQNIYNTAEFKERLIITDAVVESINDHFAHISQYNRIKDFIIFFGEVIYYFEYLAKMDYILLMNRKFNKAVGDNGFDEGNKYQFTMKGLEMCKFAELFFKIEEFSSSFQKFYQDCHDSLGNE</sequence>
<gene>
    <name evidence="1" type="ORF">SCALOS_LOCUS7535</name>
</gene>
<name>A0ACA9MVY4_9GLOM</name>
<evidence type="ECO:0000313" key="1">
    <source>
        <dbReference type="EMBL" id="CAG8617611.1"/>
    </source>
</evidence>
<organism evidence="1 2">
    <name type="scientific">Scutellospora calospora</name>
    <dbReference type="NCBI Taxonomy" id="85575"/>
    <lineage>
        <taxon>Eukaryota</taxon>
        <taxon>Fungi</taxon>
        <taxon>Fungi incertae sedis</taxon>
        <taxon>Mucoromycota</taxon>
        <taxon>Glomeromycotina</taxon>
        <taxon>Glomeromycetes</taxon>
        <taxon>Diversisporales</taxon>
        <taxon>Gigasporaceae</taxon>
        <taxon>Scutellospora</taxon>
    </lineage>
</organism>
<proteinExistence type="predicted"/>
<protein>
    <submittedName>
        <fullName evidence="1">2097_t:CDS:1</fullName>
    </submittedName>
</protein>
<dbReference type="Proteomes" id="UP000789860">
    <property type="component" value="Unassembled WGS sequence"/>
</dbReference>
<feature type="non-terminal residue" evidence="1">
    <location>
        <position position="136"/>
    </location>
</feature>
<reference evidence="1" key="1">
    <citation type="submission" date="2021-06" db="EMBL/GenBank/DDBJ databases">
        <authorList>
            <person name="Kallberg Y."/>
            <person name="Tangrot J."/>
            <person name="Rosling A."/>
        </authorList>
    </citation>
    <scope>NUCLEOTIDE SEQUENCE</scope>
    <source>
        <strain evidence="1">AU212A</strain>
    </source>
</reference>
<evidence type="ECO:0000313" key="2">
    <source>
        <dbReference type="Proteomes" id="UP000789860"/>
    </source>
</evidence>
<feature type="non-terminal residue" evidence="1">
    <location>
        <position position="1"/>
    </location>
</feature>
<accession>A0ACA9MVY4</accession>
<dbReference type="EMBL" id="CAJVPM010017029">
    <property type="protein sequence ID" value="CAG8617611.1"/>
    <property type="molecule type" value="Genomic_DNA"/>
</dbReference>
<comment type="caution">
    <text evidence="1">The sequence shown here is derived from an EMBL/GenBank/DDBJ whole genome shotgun (WGS) entry which is preliminary data.</text>
</comment>
<keyword evidence="2" id="KW-1185">Reference proteome</keyword>